<gene>
    <name evidence="1" type="ORF">FVP33_03210</name>
</gene>
<name>A0A5C8UWA5_9MICO</name>
<evidence type="ECO:0000313" key="2">
    <source>
        <dbReference type="Proteomes" id="UP000321379"/>
    </source>
</evidence>
<sequence>MNGDEELGLDKTCFIVSPIGSKLDPVGSPGRNRYEESIFMWENVFEPACIAFGLTPVRADKISSAGEIPEQIFTYLRDADVVIADVSHANPNVMYELGLRHTRPGITLQVGEYNLLPFDVTTIRTIQFNRTESGLIGARDDLVDALRDGLKGGGSPLRVTTIWGESPSASARVAADSEASISPEDDWQDDSQPGSMDILADGETAIEHISEVMTEATALTSQVGEIMTEHTVLVSESDARQGGFAGRLRVARSLSNALSEPAAELESASNAYYEDARSLDAMVDYVVTRILTDEELTGEEKEGLVDFARTVLRLVDAADAGAVGTARFRETVRGLRSFSKDLRPVVQVLDRATSRFLEGLAMMSAWRDRLTQASA</sequence>
<proteinExistence type="predicted"/>
<dbReference type="RefSeq" id="WP_147782194.1">
    <property type="nucleotide sequence ID" value="NZ_VRMG01000004.1"/>
</dbReference>
<dbReference type="Proteomes" id="UP000321379">
    <property type="component" value="Unassembled WGS sequence"/>
</dbReference>
<dbReference type="AlphaFoldDB" id="A0A5C8UWA5"/>
<comment type="caution">
    <text evidence="1">The sequence shown here is derived from an EMBL/GenBank/DDBJ whole genome shotgun (WGS) entry which is preliminary data.</text>
</comment>
<dbReference type="EMBL" id="VRMG01000004">
    <property type="protein sequence ID" value="TXN31945.1"/>
    <property type="molecule type" value="Genomic_DNA"/>
</dbReference>
<reference evidence="1 2" key="1">
    <citation type="submission" date="2019-08" db="EMBL/GenBank/DDBJ databases">
        <title>Bacterial whole genome sequence for Glaciihabitans sp. CHu50b-6-2.</title>
        <authorList>
            <person name="Jin L."/>
        </authorList>
    </citation>
    <scope>NUCLEOTIDE SEQUENCE [LARGE SCALE GENOMIC DNA]</scope>
    <source>
        <strain evidence="1 2">CHu50b-6-2</strain>
    </source>
</reference>
<keyword evidence="2" id="KW-1185">Reference proteome</keyword>
<evidence type="ECO:0000313" key="1">
    <source>
        <dbReference type="EMBL" id="TXN31945.1"/>
    </source>
</evidence>
<organism evidence="1 2">
    <name type="scientific">Lacisediminihabitans profunda</name>
    <dbReference type="NCBI Taxonomy" id="2594790"/>
    <lineage>
        <taxon>Bacteria</taxon>
        <taxon>Bacillati</taxon>
        <taxon>Actinomycetota</taxon>
        <taxon>Actinomycetes</taxon>
        <taxon>Micrococcales</taxon>
        <taxon>Microbacteriaceae</taxon>
        <taxon>Lacisediminihabitans</taxon>
    </lineage>
</organism>
<protein>
    <submittedName>
        <fullName evidence="1">Uncharacterized protein</fullName>
    </submittedName>
</protein>
<accession>A0A5C8UWA5</accession>